<evidence type="ECO:0000313" key="2">
    <source>
        <dbReference type="WBParaSite" id="JU765_v2.g10239.t1"/>
    </source>
</evidence>
<organism evidence="1 2">
    <name type="scientific">Panagrolaimus sp. JU765</name>
    <dbReference type="NCBI Taxonomy" id="591449"/>
    <lineage>
        <taxon>Eukaryota</taxon>
        <taxon>Metazoa</taxon>
        <taxon>Ecdysozoa</taxon>
        <taxon>Nematoda</taxon>
        <taxon>Chromadorea</taxon>
        <taxon>Rhabditida</taxon>
        <taxon>Tylenchina</taxon>
        <taxon>Panagrolaimomorpha</taxon>
        <taxon>Panagrolaimoidea</taxon>
        <taxon>Panagrolaimidae</taxon>
        <taxon>Panagrolaimus</taxon>
    </lineage>
</organism>
<dbReference type="Proteomes" id="UP000887576">
    <property type="component" value="Unplaced"/>
</dbReference>
<proteinExistence type="predicted"/>
<dbReference type="WBParaSite" id="JU765_v2.g10239.t1">
    <property type="protein sequence ID" value="JU765_v2.g10239.t1"/>
    <property type="gene ID" value="JU765_v2.g10239"/>
</dbReference>
<name>A0AC34PV36_9BILA</name>
<protein>
    <submittedName>
        <fullName evidence="2">Uncharacterized protein</fullName>
    </submittedName>
</protein>
<sequence>MKSINFPQVKEYKSIALDLERYNQHGHSVKASLIVANFYFTQLQINNCENNQSPVNWGKHMQIFPLIIKNKTKTFEHKHKSWKNLAPL</sequence>
<accession>A0AC34PV36</accession>
<evidence type="ECO:0000313" key="1">
    <source>
        <dbReference type="Proteomes" id="UP000887576"/>
    </source>
</evidence>
<reference evidence="2" key="1">
    <citation type="submission" date="2022-11" db="UniProtKB">
        <authorList>
            <consortium name="WormBaseParasite"/>
        </authorList>
    </citation>
    <scope>IDENTIFICATION</scope>
</reference>